<dbReference type="AlphaFoldDB" id="A0A2J8B451"/>
<evidence type="ECO:0000256" key="7">
    <source>
        <dbReference type="ARBA" id="ARBA00022840"/>
    </source>
</evidence>
<keyword evidence="4 13" id="KW-0863">Zinc-finger</keyword>
<feature type="domain" description="RecA family profile 1" evidence="14">
    <location>
        <begin position="93"/>
        <end position="241"/>
    </location>
</feature>
<dbReference type="CDD" id="cd01121">
    <property type="entry name" value="RadA_SMS_N"/>
    <property type="match status" value="1"/>
</dbReference>
<dbReference type="GO" id="GO:0008270">
    <property type="term" value="F:zinc ion binding"/>
    <property type="evidence" value="ECO:0007669"/>
    <property type="project" value="UniProtKB-KW"/>
</dbReference>
<dbReference type="Gene3D" id="3.40.50.300">
    <property type="entry name" value="P-loop containing nucleotide triphosphate hydrolases"/>
    <property type="match status" value="1"/>
</dbReference>
<dbReference type="GO" id="GO:0140664">
    <property type="term" value="F:ATP-dependent DNA damage sensor activity"/>
    <property type="evidence" value="ECO:0007669"/>
    <property type="project" value="InterPro"/>
</dbReference>
<dbReference type="InterPro" id="IPR004504">
    <property type="entry name" value="DNA_repair_RadA"/>
</dbReference>
<keyword evidence="1 11" id="KW-0479">Metal-binding</keyword>
<dbReference type="FunFam" id="3.40.50.300:FF:000050">
    <property type="entry name" value="DNA repair protein RadA"/>
    <property type="match status" value="1"/>
</dbReference>
<dbReference type="InterPro" id="IPR020588">
    <property type="entry name" value="RecA_ATP-bd"/>
</dbReference>
<feature type="short sequence motif" description="RadA KNRFG motif" evidence="11">
    <location>
        <begin position="278"/>
        <end position="282"/>
    </location>
</feature>
<dbReference type="Pfam" id="PF05362">
    <property type="entry name" value="Lon_C"/>
    <property type="match status" value="1"/>
</dbReference>
<dbReference type="SUPFAM" id="SSF54211">
    <property type="entry name" value="Ribosomal protein S5 domain 2-like"/>
    <property type="match status" value="1"/>
</dbReference>
<evidence type="ECO:0000256" key="9">
    <source>
        <dbReference type="ARBA" id="ARBA00023125"/>
    </source>
</evidence>
<dbReference type="InterPro" id="IPR041166">
    <property type="entry name" value="Rubredoxin_2"/>
</dbReference>
<dbReference type="PANTHER" id="PTHR32472:SF10">
    <property type="entry name" value="DNA REPAIR PROTEIN RADA-LIKE PROTEIN"/>
    <property type="match status" value="1"/>
</dbReference>
<comment type="function">
    <text evidence="11">Plays a role in repairing double-strand DNA breaks, probably involving stabilizing or processing branched DNA or blocked replication forks.</text>
</comment>
<dbReference type="Gene3D" id="3.30.230.10">
    <property type="match status" value="1"/>
</dbReference>
<evidence type="ECO:0000256" key="10">
    <source>
        <dbReference type="ARBA" id="ARBA00023204"/>
    </source>
</evidence>
<name>A0A2J8B451_9FIRM</name>
<dbReference type="RefSeq" id="WP_102892218.1">
    <property type="nucleotide sequence ID" value="NZ_NBZD01000001.1"/>
</dbReference>
<keyword evidence="3 11" id="KW-0227">DNA damage</keyword>
<comment type="domain">
    <text evidence="11">The middle region has homology to RecA with ATPase motifs including the RadA KNRFG motif, while the C-terminus is homologous to Lon protease.</text>
</comment>
<dbReference type="GO" id="GO:0003684">
    <property type="term" value="F:damaged DNA binding"/>
    <property type="evidence" value="ECO:0007669"/>
    <property type="project" value="InterPro"/>
</dbReference>
<sequence length="483" mass="52312">MSKEKSLYFCSECGYETPGWLGKCPACGMWNTLVESTKITGKPTNRKTAGGGIGAGIQNGWLQSQVLADATKTGRTASDTDTILTLAEIEAKKVDRYSSGMAEFDRVLGGGFVPGSIVLVGGDPGIGKSTLLLQICAEVPTNNIILYVCGEESPEQIKLRARRLKVSRKELRLLPETSFDKIAAAIITHKPSLVIIDSIQTIYAEDIASVPGSVSQVRDCTAGFMRLAKMLNITMVLIGHVTKDGNLAGPRILEHMVDTVLYFEQNAQSDLRFIRAVKNRFGATNELGIFSMHSTGLTAIQNPSEMMLAGRPLNTPGTTLTVTSEGTRPLLIELQALIVPCNYSVPQRMTSNLDRNRVSMLLAVADKFLQAKFDTSDVYINIVSGLKVNDTGTDLAVVSALLSSKRNLPLPPDTLICGEIGLTGELRPVNSIAGKIAEADRLGIKQMILPSSNHSTCRQLKEPSRVELIFVDNLRQTADILFK</sequence>
<keyword evidence="6 13" id="KW-0862">Zinc</keyword>
<dbReference type="GO" id="GO:0000725">
    <property type="term" value="P:recombinational repair"/>
    <property type="evidence" value="ECO:0007669"/>
    <property type="project" value="UniProtKB-UniRule"/>
</dbReference>
<dbReference type="InterPro" id="IPR020568">
    <property type="entry name" value="Ribosomal_Su5_D2-typ_SF"/>
</dbReference>
<gene>
    <name evidence="11" type="primary">radA</name>
    <name evidence="15" type="ORF">B7R76_01220</name>
</gene>
<dbReference type="NCBIfam" id="TIGR00416">
    <property type="entry name" value="sms"/>
    <property type="match status" value="1"/>
</dbReference>
<proteinExistence type="inferred from homology"/>
<dbReference type="Pfam" id="PF13481">
    <property type="entry name" value="AAA_25"/>
    <property type="match status" value="1"/>
</dbReference>
<evidence type="ECO:0000256" key="3">
    <source>
        <dbReference type="ARBA" id="ARBA00022763"/>
    </source>
</evidence>
<evidence type="ECO:0000259" key="14">
    <source>
        <dbReference type="PROSITE" id="PS50162"/>
    </source>
</evidence>
<comment type="function">
    <text evidence="13">DNA-dependent ATPase involved in processing of recombination intermediates, plays a role in repairing DNA breaks. Stimulates the branch migration of RecA-mediated strand transfer reactions, allowing the 3' invading strand to extend heteroduplex DNA faster. Binds ssDNA in the presence of ADP but not other nucleotides, has ATPase activity that is stimulated by ssDNA and various branched DNA structures, but inhibited by SSB. Does not have RecA's homology-searching function.</text>
</comment>
<keyword evidence="10 11" id="KW-0234">DNA repair</keyword>
<reference evidence="16" key="1">
    <citation type="submission" date="2017-04" db="EMBL/GenBank/DDBJ databases">
        <authorList>
            <person name="Bumgarner R.E."/>
            <person name="Fredricks D.N."/>
            <person name="Srinivasan S."/>
        </authorList>
    </citation>
    <scope>NUCLEOTIDE SEQUENCE [LARGE SCALE GENOMIC DNA]</scope>
    <source>
        <strain evidence="16">KA00405</strain>
    </source>
</reference>
<dbReference type="GO" id="GO:0016787">
    <property type="term" value="F:hydrolase activity"/>
    <property type="evidence" value="ECO:0007669"/>
    <property type="project" value="UniProtKB-KW"/>
</dbReference>
<dbReference type="Proteomes" id="UP000236394">
    <property type="component" value="Unassembled WGS sequence"/>
</dbReference>
<evidence type="ECO:0000256" key="11">
    <source>
        <dbReference type="HAMAP-Rule" id="MF_01498"/>
    </source>
</evidence>
<keyword evidence="5" id="KW-0378">Hydrolase</keyword>
<evidence type="ECO:0000313" key="15">
    <source>
        <dbReference type="EMBL" id="PNH19535.1"/>
    </source>
</evidence>
<keyword evidence="9 11" id="KW-0238">DNA-binding</keyword>
<accession>A0A2J8B451</accession>
<dbReference type="HAMAP" id="MF_01498">
    <property type="entry name" value="RadA_bact"/>
    <property type="match status" value="1"/>
</dbReference>
<feature type="region of interest" description="Lon-protease-like" evidence="11">
    <location>
        <begin position="377"/>
        <end position="483"/>
    </location>
</feature>
<dbReference type="Pfam" id="PF18073">
    <property type="entry name" value="Zn_ribbon_LapB"/>
    <property type="match status" value="1"/>
</dbReference>
<dbReference type="SMART" id="SM00382">
    <property type="entry name" value="AAA"/>
    <property type="match status" value="1"/>
</dbReference>
<dbReference type="GO" id="GO:0005829">
    <property type="term" value="C:cytosol"/>
    <property type="evidence" value="ECO:0007669"/>
    <property type="project" value="TreeGrafter"/>
</dbReference>
<keyword evidence="2 11" id="KW-0547">Nucleotide-binding</keyword>
<dbReference type="PROSITE" id="PS50162">
    <property type="entry name" value="RECA_2"/>
    <property type="match status" value="1"/>
</dbReference>
<keyword evidence="7 11" id="KW-0067">ATP-binding</keyword>
<evidence type="ECO:0000256" key="5">
    <source>
        <dbReference type="ARBA" id="ARBA00022801"/>
    </source>
</evidence>
<feature type="binding site" evidence="11">
    <location>
        <begin position="122"/>
        <end position="129"/>
    </location>
    <ligand>
        <name>ATP</name>
        <dbReference type="ChEBI" id="CHEBI:30616"/>
    </ligand>
</feature>
<dbReference type="PANTHER" id="PTHR32472">
    <property type="entry name" value="DNA REPAIR PROTEIN RADA"/>
    <property type="match status" value="1"/>
</dbReference>
<evidence type="ECO:0000313" key="16">
    <source>
        <dbReference type="Proteomes" id="UP000236394"/>
    </source>
</evidence>
<keyword evidence="8 11" id="KW-0346">Stress response</keyword>
<evidence type="ECO:0000256" key="4">
    <source>
        <dbReference type="ARBA" id="ARBA00022771"/>
    </source>
</evidence>
<protein>
    <recommendedName>
        <fullName evidence="11 12">DNA repair protein RadA</fullName>
    </recommendedName>
</protein>
<dbReference type="PRINTS" id="PR01874">
    <property type="entry name" value="DNAREPAIRADA"/>
</dbReference>
<dbReference type="SUPFAM" id="SSF52540">
    <property type="entry name" value="P-loop containing nucleoside triphosphate hydrolases"/>
    <property type="match status" value="1"/>
</dbReference>
<dbReference type="InterPro" id="IPR003593">
    <property type="entry name" value="AAA+_ATPase"/>
</dbReference>
<evidence type="ECO:0000256" key="6">
    <source>
        <dbReference type="ARBA" id="ARBA00022833"/>
    </source>
</evidence>
<evidence type="ECO:0000256" key="1">
    <source>
        <dbReference type="ARBA" id="ARBA00022723"/>
    </source>
</evidence>
<dbReference type="InterPro" id="IPR014721">
    <property type="entry name" value="Ribsml_uS5_D2-typ_fold_subgr"/>
</dbReference>
<evidence type="ECO:0000256" key="2">
    <source>
        <dbReference type="ARBA" id="ARBA00022741"/>
    </source>
</evidence>
<comment type="similarity">
    <text evidence="11 13">Belongs to the RecA family. RadA subfamily.</text>
</comment>
<organism evidence="15 16">
    <name type="scientific">Mageeibacillus indolicus</name>
    <dbReference type="NCBI Taxonomy" id="884684"/>
    <lineage>
        <taxon>Bacteria</taxon>
        <taxon>Bacillati</taxon>
        <taxon>Bacillota</taxon>
        <taxon>Clostridia</taxon>
        <taxon>Eubacteriales</taxon>
        <taxon>Oscillospiraceae</taxon>
        <taxon>Mageeibacillus</taxon>
    </lineage>
</organism>
<evidence type="ECO:0000256" key="13">
    <source>
        <dbReference type="RuleBase" id="RU003555"/>
    </source>
</evidence>
<dbReference type="InterPro" id="IPR027417">
    <property type="entry name" value="P-loop_NTPase"/>
</dbReference>
<comment type="caution">
    <text evidence="15">The sequence shown here is derived from an EMBL/GenBank/DDBJ whole genome shotgun (WGS) entry which is preliminary data.</text>
</comment>
<dbReference type="InterPro" id="IPR008269">
    <property type="entry name" value="Lon_proteolytic"/>
</dbReference>
<dbReference type="GO" id="GO:0005524">
    <property type="term" value="F:ATP binding"/>
    <property type="evidence" value="ECO:0007669"/>
    <property type="project" value="UniProtKB-UniRule"/>
</dbReference>
<evidence type="ECO:0000256" key="8">
    <source>
        <dbReference type="ARBA" id="ARBA00023016"/>
    </source>
</evidence>
<evidence type="ECO:0000256" key="12">
    <source>
        <dbReference type="NCBIfam" id="TIGR00416"/>
    </source>
</evidence>
<dbReference type="EMBL" id="NBZD01000001">
    <property type="protein sequence ID" value="PNH19535.1"/>
    <property type="molecule type" value="Genomic_DNA"/>
</dbReference>